<dbReference type="SUPFAM" id="SSF48452">
    <property type="entry name" value="TPR-like"/>
    <property type="match status" value="1"/>
</dbReference>
<evidence type="ECO:0000256" key="2">
    <source>
        <dbReference type="ARBA" id="ARBA00022664"/>
    </source>
</evidence>
<dbReference type="Proteomes" id="UP001157418">
    <property type="component" value="Unassembled WGS sequence"/>
</dbReference>
<accession>A0AAU9NWN3</accession>
<comment type="subcellular location">
    <subcellularLocation>
        <location evidence="1">Nucleus</location>
    </subcellularLocation>
</comment>
<evidence type="ECO:0000256" key="6">
    <source>
        <dbReference type="SAM" id="MobiDB-lite"/>
    </source>
</evidence>
<evidence type="ECO:0000256" key="3">
    <source>
        <dbReference type="ARBA" id="ARBA00022737"/>
    </source>
</evidence>
<keyword evidence="2" id="KW-0507">mRNA processing</keyword>
<evidence type="ECO:0000256" key="1">
    <source>
        <dbReference type="ARBA" id="ARBA00004123"/>
    </source>
</evidence>
<dbReference type="GO" id="GO:0071004">
    <property type="term" value="C:U2-type prespliceosome"/>
    <property type="evidence" value="ECO:0007669"/>
    <property type="project" value="TreeGrafter"/>
</dbReference>
<dbReference type="InterPro" id="IPR011990">
    <property type="entry name" value="TPR-like_helical_dom_sf"/>
</dbReference>
<evidence type="ECO:0000313" key="8">
    <source>
        <dbReference type="Proteomes" id="UP001157418"/>
    </source>
</evidence>
<reference evidence="7 8" key="1">
    <citation type="submission" date="2022-01" db="EMBL/GenBank/DDBJ databases">
        <authorList>
            <person name="Xiong W."/>
            <person name="Schranz E."/>
        </authorList>
    </citation>
    <scope>NUCLEOTIDE SEQUENCE [LARGE SCALE GENOMIC DNA]</scope>
</reference>
<feature type="region of interest" description="Disordered" evidence="6">
    <location>
        <begin position="1"/>
        <end position="24"/>
    </location>
</feature>
<dbReference type="PANTHER" id="PTHR17204:SF5">
    <property type="entry name" value="PRE-MRNA-PROCESSING FACTOR 39"/>
    <property type="match status" value="1"/>
</dbReference>
<dbReference type="GO" id="GO:0030627">
    <property type="term" value="F:pre-mRNA 5'-splice site binding"/>
    <property type="evidence" value="ECO:0007669"/>
    <property type="project" value="TreeGrafter"/>
</dbReference>
<keyword evidence="4" id="KW-0508">mRNA splicing</keyword>
<dbReference type="AlphaFoldDB" id="A0AAU9NWN3"/>
<keyword evidence="5" id="KW-0539">Nucleus</keyword>
<evidence type="ECO:0008006" key="9">
    <source>
        <dbReference type="Google" id="ProtNLM"/>
    </source>
</evidence>
<proteinExistence type="predicted"/>
<evidence type="ECO:0000313" key="7">
    <source>
        <dbReference type="EMBL" id="CAH1442183.1"/>
    </source>
</evidence>
<feature type="compositionally biased region" description="Low complexity" evidence="6">
    <location>
        <begin position="12"/>
        <end position="24"/>
    </location>
</feature>
<dbReference type="EMBL" id="CAKMRJ010005412">
    <property type="protein sequence ID" value="CAH1442183.1"/>
    <property type="molecule type" value="Genomic_DNA"/>
</dbReference>
<keyword evidence="8" id="KW-1185">Reference proteome</keyword>
<organism evidence="7 8">
    <name type="scientific">Lactuca virosa</name>
    <dbReference type="NCBI Taxonomy" id="75947"/>
    <lineage>
        <taxon>Eukaryota</taxon>
        <taxon>Viridiplantae</taxon>
        <taxon>Streptophyta</taxon>
        <taxon>Embryophyta</taxon>
        <taxon>Tracheophyta</taxon>
        <taxon>Spermatophyta</taxon>
        <taxon>Magnoliopsida</taxon>
        <taxon>eudicotyledons</taxon>
        <taxon>Gunneridae</taxon>
        <taxon>Pentapetalae</taxon>
        <taxon>asterids</taxon>
        <taxon>campanulids</taxon>
        <taxon>Asterales</taxon>
        <taxon>Asteraceae</taxon>
        <taxon>Cichorioideae</taxon>
        <taxon>Cichorieae</taxon>
        <taxon>Lactucinae</taxon>
        <taxon>Lactuca</taxon>
    </lineage>
</organism>
<dbReference type="PANTHER" id="PTHR17204">
    <property type="entry name" value="PRE-MRNA PROCESSING PROTEIN PRP39-RELATED"/>
    <property type="match status" value="1"/>
</dbReference>
<evidence type="ECO:0000256" key="5">
    <source>
        <dbReference type="ARBA" id="ARBA00023242"/>
    </source>
</evidence>
<dbReference type="GO" id="GO:0000243">
    <property type="term" value="C:commitment complex"/>
    <property type="evidence" value="ECO:0007669"/>
    <property type="project" value="TreeGrafter"/>
</dbReference>
<dbReference type="GO" id="GO:0000395">
    <property type="term" value="P:mRNA 5'-splice site recognition"/>
    <property type="evidence" value="ECO:0007669"/>
    <property type="project" value="TreeGrafter"/>
</dbReference>
<dbReference type="Gene3D" id="1.25.40.10">
    <property type="entry name" value="Tetratricopeptide repeat domain"/>
    <property type="match status" value="1"/>
</dbReference>
<dbReference type="GO" id="GO:0005685">
    <property type="term" value="C:U1 snRNP"/>
    <property type="evidence" value="ECO:0007669"/>
    <property type="project" value="TreeGrafter"/>
</dbReference>
<name>A0AAU9NWN3_9ASTR</name>
<evidence type="ECO:0000256" key="4">
    <source>
        <dbReference type="ARBA" id="ARBA00023187"/>
    </source>
</evidence>
<protein>
    <recommendedName>
        <fullName evidence="9">Methyltransferase</fullName>
    </recommendedName>
</protein>
<dbReference type="Pfam" id="PF23240">
    <property type="entry name" value="HAT_PRP39_N"/>
    <property type="match status" value="1"/>
</dbReference>
<comment type="caution">
    <text evidence="7">The sequence shown here is derived from an EMBL/GenBank/DDBJ whole genome shotgun (WGS) entry which is preliminary data.</text>
</comment>
<keyword evidence="3" id="KW-0677">Repeat</keyword>
<gene>
    <name evidence="7" type="ORF">LVIROSA_LOCUS28191</name>
</gene>
<sequence length="241" mass="26533">MGDDETVVSQTSAVDDYSSPSYSASDYDNITFDITGKSEATDVGQQVPSTASQDVSENGVGSYSVHTSASTQQLVDISGISSWLLHSLLFLILGLTFEINATLSPEEDRLWNMVKAYSLDFNAWTALIEETEKTSEANVLKIRKVYDAFLAEFPLCYGYWKKFGADAMEIVALWTKGLCVEISQRQLQNQHNDIDDDSVSEFVSQDLAGWSVVDVGTTNGLLLQELAKQGYIIITIHNSSL</sequence>